<dbReference type="PIRSF" id="PIRSF019169">
    <property type="entry name" value="PilM"/>
    <property type="match status" value="1"/>
</dbReference>
<evidence type="ECO:0000313" key="3">
    <source>
        <dbReference type="Proteomes" id="UP000031518"/>
    </source>
</evidence>
<proteinExistence type="predicted"/>
<reference evidence="2 3" key="2">
    <citation type="submission" date="2015-01" db="EMBL/GenBank/DDBJ databases">
        <title>Complete genome sequence of Pyrinomonas methylaliphatogenes type strain K22T.</title>
        <authorList>
            <person name="Lee K.C.Y."/>
            <person name="Power J.F."/>
            <person name="Dunfield P.F."/>
            <person name="Morgan X.C."/>
            <person name="Huttenhower C."/>
            <person name="Stott M.B."/>
        </authorList>
    </citation>
    <scope>NUCLEOTIDE SEQUENCE [LARGE SCALE GENOMIC DNA]</scope>
    <source>
        <strain evidence="2 3">K22</strain>
    </source>
</reference>
<dbReference type="Proteomes" id="UP000031518">
    <property type="component" value="Unassembled WGS sequence"/>
</dbReference>
<dbReference type="EMBL" id="CBXV010000007">
    <property type="protein sequence ID" value="CDM66205.1"/>
    <property type="molecule type" value="Genomic_DNA"/>
</dbReference>
<name>A0A0B6X1G0_9BACT</name>
<dbReference type="PANTHER" id="PTHR32432:SF3">
    <property type="entry name" value="ETHANOLAMINE UTILIZATION PROTEIN EUTJ"/>
    <property type="match status" value="1"/>
</dbReference>
<dbReference type="GO" id="GO:0051301">
    <property type="term" value="P:cell division"/>
    <property type="evidence" value="ECO:0007669"/>
    <property type="project" value="InterPro"/>
</dbReference>
<dbReference type="InterPro" id="IPR005883">
    <property type="entry name" value="PilM"/>
</dbReference>
<dbReference type="Gene3D" id="3.30.420.40">
    <property type="match status" value="2"/>
</dbReference>
<evidence type="ECO:0000259" key="1">
    <source>
        <dbReference type="SMART" id="SM00842"/>
    </source>
</evidence>
<dbReference type="STRING" id="454194.PYK22_02219"/>
<dbReference type="CDD" id="cd24049">
    <property type="entry name" value="ASKHA_NBD_PilM"/>
    <property type="match status" value="1"/>
</dbReference>
<organism evidence="2 3">
    <name type="scientific">Pyrinomonas methylaliphatogenes</name>
    <dbReference type="NCBI Taxonomy" id="454194"/>
    <lineage>
        <taxon>Bacteria</taxon>
        <taxon>Pseudomonadati</taxon>
        <taxon>Acidobacteriota</taxon>
        <taxon>Blastocatellia</taxon>
        <taxon>Blastocatellales</taxon>
        <taxon>Pyrinomonadaceae</taxon>
        <taxon>Pyrinomonas</taxon>
    </lineage>
</organism>
<reference evidence="2 3" key="1">
    <citation type="submission" date="2013-12" db="EMBL/GenBank/DDBJ databases">
        <authorList>
            <person name="Stott M."/>
        </authorList>
    </citation>
    <scope>NUCLEOTIDE SEQUENCE [LARGE SCALE GENOMIC DNA]</scope>
    <source>
        <strain evidence="2 3">K22</strain>
    </source>
</reference>
<protein>
    <submittedName>
        <fullName evidence="2">Type IV pilus assembly protein PilM</fullName>
    </submittedName>
</protein>
<dbReference type="Pfam" id="PF11104">
    <property type="entry name" value="PilM_2"/>
    <property type="match status" value="1"/>
</dbReference>
<gene>
    <name evidence="2" type="ORF">PYK22_02219</name>
</gene>
<evidence type="ECO:0000313" key="2">
    <source>
        <dbReference type="EMBL" id="CDM66205.1"/>
    </source>
</evidence>
<dbReference type="InterPro" id="IPR003494">
    <property type="entry name" value="SHS2_FtsA"/>
</dbReference>
<accession>A0A0B6X1G0</accession>
<keyword evidence="3" id="KW-1185">Reference proteome</keyword>
<dbReference type="SUPFAM" id="SSF53067">
    <property type="entry name" value="Actin-like ATPase domain"/>
    <property type="match status" value="2"/>
</dbReference>
<dbReference type="Gene3D" id="3.30.1490.300">
    <property type="match status" value="1"/>
</dbReference>
<dbReference type="InterPro" id="IPR050696">
    <property type="entry name" value="FtsA/MreB"/>
</dbReference>
<sequence>MFSFKRSISRKGLVGLDIGSSAIKAVELQGRANQLSLVNLGYEPLQPDTVVDGQIMELNAVSQTIAKLFAVNHIKTDRVVAGVSGSSVIVKNIVVPKMTEEELEESIDWHAEEHIPFDINDVSLDYQVVGAGADSLFVLMAACKRDYVTNRRQAIQLAGKQPVIIDVDAFALQNCYEFNYLPGPDQTVALLNIGASTMNIQIVRGTRSVFTRDVGLGGNQYTAMLQRDLGLTYDQAESIKRGSPPPDGVDEKQVQGVFEHVSDTLALEVQKTFDFYRATADEGASVVQKILLAGGGSKLSGLREHLANRFGIPVEPFDPFRRIKFDARRFDPDYMRELVPEMVVAVGLALRGVEV</sequence>
<dbReference type="OrthoDB" id="9773403at2"/>
<dbReference type="PANTHER" id="PTHR32432">
    <property type="entry name" value="CELL DIVISION PROTEIN FTSA-RELATED"/>
    <property type="match status" value="1"/>
</dbReference>
<dbReference type="SMART" id="SM00842">
    <property type="entry name" value="FtsA"/>
    <property type="match status" value="1"/>
</dbReference>
<dbReference type="InterPro" id="IPR043129">
    <property type="entry name" value="ATPase_NBD"/>
</dbReference>
<dbReference type="NCBIfam" id="TIGR01175">
    <property type="entry name" value="pilM"/>
    <property type="match status" value="1"/>
</dbReference>
<dbReference type="AlphaFoldDB" id="A0A0B6X1G0"/>
<dbReference type="RefSeq" id="WP_041977188.1">
    <property type="nucleotide sequence ID" value="NZ_CBXV010000007.1"/>
</dbReference>
<feature type="domain" description="SHS2" evidence="1">
    <location>
        <begin position="13"/>
        <end position="175"/>
    </location>
</feature>